<sequence>MDASASASTNARSCDLLLLALLALILAVIICFASRTRNRKTSVTTYSHDDTTSIQAHDDRTTNPPPLTNHSLHLCRPVVYKYKKIPSYHNVARPKTVRSIAGNLERLLDARFVPQEVCWTIMKGTWKLAQYAVSGTALSGFVVIDLDYTTGLNIGFDNGEEDARRGKDDGSHTQSTNLLLQMNAAMETLPCSHWLTNRVEVSHGGTWNAFGHLHAVSVLARAIRFTFEVAMNALYSQACNQSQKVTYRAREACGRLLSLLRNAVEVAAVRRHSTDRVTIGDYHVVA</sequence>
<evidence type="ECO:0000256" key="1">
    <source>
        <dbReference type="SAM" id="MobiDB-lite"/>
    </source>
</evidence>
<gene>
    <name evidence="3" type="ORF">DOTSEDRAFT_79266</name>
</gene>
<reference evidence="3 4" key="2">
    <citation type="journal article" date="2012" name="PLoS Pathog.">
        <title>Diverse lifestyles and strategies of plant pathogenesis encoded in the genomes of eighteen Dothideomycetes fungi.</title>
        <authorList>
            <person name="Ohm R.A."/>
            <person name="Feau N."/>
            <person name="Henrissat B."/>
            <person name="Schoch C.L."/>
            <person name="Horwitz B.A."/>
            <person name="Barry K.W."/>
            <person name="Condon B.J."/>
            <person name="Copeland A.C."/>
            <person name="Dhillon B."/>
            <person name="Glaser F."/>
            <person name="Hesse C.N."/>
            <person name="Kosti I."/>
            <person name="LaButti K."/>
            <person name="Lindquist E.A."/>
            <person name="Lucas S."/>
            <person name="Salamov A.A."/>
            <person name="Bradshaw R.E."/>
            <person name="Ciuffetti L."/>
            <person name="Hamelin R.C."/>
            <person name="Kema G.H.J."/>
            <person name="Lawrence C."/>
            <person name="Scott J.A."/>
            <person name="Spatafora J.W."/>
            <person name="Turgeon B.G."/>
            <person name="de Wit P.J.G.M."/>
            <person name="Zhong S."/>
            <person name="Goodwin S.B."/>
            <person name="Grigoriev I.V."/>
        </authorList>
    </citation>
    <scope>NUCLEOTIDE SEQUENCE [LARGE SCALE GENOMIC DNA]</scope>
    <source>
        <strain evidence="4">NZE10 / CBS 128990</strain>
    </source>
</reference>
<dbReference type="AlphaFoldDB" id="N1PP58"/>
<dbReference type="EMBL" id="KB446538">
    <property type="protein sequence ID" value="EME45182.1"/>
    <property type="molecule type" value="Genomic_DNA"/>
</dbReference>
<evidence type="ECO:0000313" key="4">
    <source>
        <dbReference type="Proteomes" id="UP000016933"/>
    </source>
</evidence>
<proteinExistence type="predicted"/>
<feature type="region of interest" description="Disordered" evidence="1">
    <location>
        <begin position="42"/>
        <end position="68"/>
    </location>
</feature>
<reference evidence="4" key="1">
    <citation type="journal article" date="2012" name="PLoS Genet.">
        <title>The genomes of the fungal plant pathogens Cladosporium fulvum and Dothistroma septosporum reveal adaptation to different hosts and lifestyles but also signatures of common ancestry.</title>
        <authorList>
            <person name="de Wit P.J.G.M."/>
            <person name="van der Burgt A."/>
            <person name="Oekmen B."/>
            <person name="Stergiopoulos I."/>
            <person name="Abd-Elsalam K.A."/>
            <person name="Aerts A.L."/>
            <person name="Bahkali A.H."/>
            <person name="Beenen H.G."/>
            <person name="Chettri P."/>
            <person name="Cox M.P."/>
            <person name="Datema E."/>
            <person name="de Vries R.P."/>
            <person name="Dhillon B."/>
            <person name="Ganley A.R."/>
            <person name="Griffiths S.A."/>
            <person name="Guo Y."/>
            <person name="Hamelin R.C."/>
            <person name="Henrissat B."/>
            <person name="Kabir M.S."/>
            <person name="Jashni M.K."/>
            <person name="Kema G."/>
            <person name="Klaubauf S."/>
            <person name="Lapidus A."/>
            <person name="Levasseur A."/>
            <person name="Lindquist E."/>
            <person name="Mehrabi R."/>
            <person name="Ohm R.A."/>
            <person name="Owen T.J."/>
            <person name="Salamov A."/>
            <person name="Schwelm A."/>
            <person name="Schijlen E."/>
            <person name="Sun H."/>
            <person name="van den Burg H.A."/>
            <person name="van Ham R.C.H.J."/>
            <person name="Zhang S."/>
            <person name="Goodwin S.B."/>
            <person name="Grigoriev I.V."/>
            <person name="Collemare J."/>
            <person name="Bradshaw R.E."/>
        </authorList>
    </citation>
    <scope>NUCLEOTIDE SEQUENCE [LARGE SCALE GENOMIC DNA]</scope>
    <source>
        <strain evidence="4">NZE10 / CBS 128990</strain>
    </source>
</reference>
<feature type="signal peptide" evidence="2">
    <location>
        <begin position="1"/>
        <end position="33"/>
    </location>
</feature>
<evidence type="ECO:0000313" key="3">
    <source>
        <dbReference type="EMBL" id="EME45182.1"/>
    </source>
</evidence>
<dbReference type="HOGENOM" id="CLU_973251_0_0_1"/>
<evidence type="ECO:0000256" key="2">
    <source>
        <dbReference type="SAM" id="SignalP"/>
    </source>
</evidence>
<feature type="compositionally biased region" description="Basic and acidic residues" evidence="1">
    <location>
        <begin position="47"/>
        <end position="61"/>
    </location>
</feature>
<name>N1PP58_DOTSN</name>
<feature type="chain" id="PRO_5004108924" evidence="2">
    <location>
        <begin position="34"/>
        <end position="286"/>
    </location>
</feature>
<protein>
    <submittedName>
        <fullName evidence="3">Uncharacterized protein</fullName>
    </submittedName>
</protein>
<accession>N1PP58</accession>
<dbReference type="Proteomes" id="UP000016933">
    <property type="component" value="Unassembled WGS sequence"/>
</dbReference>
<organism evidence="3 4">
    <name type="scientific">Dothistroma septosporum (strain NZE10 / CBS 128990)</name>
    <name type="common">Red band needle blight fungus</name>
    <name type="synonym">Mycosphaerella pini</name>
    <dbReference type="NCBI Taxonomy" id="675120"/>
    <lineage>
        <taxon>Eukaryota</taxon>
        <taxon>Fungi</taxon>
        <taxon>Dikarya</taxon>
        <taxon>Ascomycota</taxon>
        <taxon>Pezizomycotina</taxon>
        <taxon>Dothideomycetes</taxon>
        <taxon>Dothideomycetidae</taxon>
        <taxon>Mycosphaerellales</taxon>
        <taxon>Mycosphaerellaceae</taxon>
        <taxon>Dothistroma</taxon>
    </lineage>
</organism>
<keyword evidence="4" id="KW-1185">Reference proteome</keyword>
<keyword evidence="2" id="KW-0732">Signal</keyword>